<dbReference type="EMBL" id="FUZF01000003">
    <property type="protein sequence ID" value="SKB55529.1"/>
    <property type="molecule type" value="Genomic_DNA"/>
</dbReference>
<dbReference type="Gene3D" id="3.20.160.10">
    <property type="entry name" value="vpa0580 domain like"/>
    <property type="match status" value="1"/>
</dbReference>
<dbReference type="Proteomes" id="UP000190150">
    <property type="component" value="Unassembled WGS sequence"/>
</dbReference>
<dbReference type="OrthoDB" id="9790826at2"/>
<evidence type="ECO:0000313" key="2">
    <source>
        <dbReference type="Proteomes" id="UP000190150"/>
    </source>
</evidence>
<name>A0A1T5C809_9SPHI</name>
<dbReference type="InterPro" id="IPR014984">
    <property type="entry name" value="HopJ"/>
</dbReference>
<accession>A0A1T5C809</accession>
<proteinExistence type="predicted"/>
<organism evidence="1 2">
    <name type="scientific">Sphingobacterium nematocida</name>
    <dbReference type="NCBI Taxonomy" id="1513896"/>
    <lineage>
        <taxon>Bacteria</taxon>
        <taxon>Pseudomonadati</taxon>
        <taxon>Bacteroidota</taxon>
        <taxon>Sphingobacteriia</taxon>
        <taxon>Sphingobacteriales</taxon>
        <taxon>Sphingobacteriaceae</taxon>
        <taxon>Sphingobacterium</taxon>
    </lineage>
</organism>
<keyword evidence="2" id="KW-1185">Reference proteome</keyword>
<dbReference type="Pfam" id="PF08888">
    <property type="entry name" value="HopJ"/>
    <property type="match status" value="1"/>
</dbReference>
<reference evidence="2" key="1">
    <citation type="submission" date="2017-02" db="EMBL/GenBank/DDBJ databases">
        <authorList>
            <person name="Varghese N."/>
            <person name="Submissions S."/>
        </authorList>
    </citation>
    <scope>NUCLEOTIDE SEQUENCE [LARGE SCALE GENOMIC DNA]</scope>
    <source>
        <strain evidence="2">DSM 24091</strain>
    </source>
</reference>
<gene>
    <name evidence="1" type="ORF">SAMN05660841_01200</name>
</gene>
<dbReference type="InterPro" id="IPR038604">
    <property type="entry name" value="HopJ_sf"/>
</dbReference>
<sequence length="110" mass="12588">MKDIQLLELLTKDIQFNDVLEVIANGYTYSASAFKNGDQYNAENENQGSARVLYAAYLNKLTEEETLRLFGEHFQSVLNNPEGSDHQNIRQFLKHGWSGVSFEREVLTSK</sequence>
<protein>
    <submittedName>
        <fullName evidence="1">HopJ type III effector protein</fullName>
    </submittedName>
</protein>
<dbReference type="AlphaFoldDB" id="A0A1T5C809"/>
<evidence type="ECO:0000313" key="1">
    <source>
        <dbReference type="EMBL" id="SKB55529.1"/>
    </source>
</evidence>
<dbReference type="RefSeq" id="WP_079642115.1">
    <property type="nucleotide sequence ID" value="NZ_FUZF01000003.1"/>
</dbReference>